<evidence type="ECO:0000313" key="1">
    <source>
        <dbReference type="EMBL" id="CAF4260689.1"/>
    </source>
</evidence>
<name>A0A820F8J5_9BILA</name>
<evidence type="ECO:0000313" key="2">
    <source>
        <dbReference type="Proteomes" id="UP000663823"/>
    </source>
</evidence>
<protein>
    <submittedName>
        <fullName evidence="1">Uncharacterized protein</fullName>
    </submittedName>
</protein>
<dbReference type="AlphaFoldDB" id="A0A820F8J5"/>
<gene>
    <name evidence="1" type="ORF">OTI717_LOCUS40753</name>
</gene>
<dbReference type="Proteomes" id="UP000663823">
    <property type="component" value="Unassembled WGS sequence"/>
</dbReference>
<dbReference type="EMBL" id="CAJOAX010035017">
    <property type="protein sequence ID" value="CAF4260689.1"/>
    <property type="molecule type" value="Genomic_DNA"/>
</dbReference>
<feature type="non-terminal residue" evidence="1">
    <location>
        <position position="54"/>
    </location>
</feature>
<proteinExistence type="predicted"/>
<accession>A0A820F8J5</accession>
<reference evidence="1" key="1">
    <citation type="submission" date="2021-02" db="EMBL/GenBank/DDBJ databases">
        <authorList>
            <person name="Nowell W R."/>
        </authorList>
    </citation>
    <scope>NUCLEOTIDE SEQUENCE</scope>
</reference>
<sequence>AINGLENGVKPIISEPCLQNPYLLYNNTNTHTSPYDFSANEYQQRKVSTSFSRS</sequence>
<comment type="caution">
    <text evidence="1">The sequence shown here is derived from an EMBL/GenBank/DDBJ whole genome shotgun (WGS) entry which is preliminary data.</text>
</comment>
<feature type="non-terminal residue" evidence="1">
    <location>
        <position position="1"/>
    </location>
</feature>
<organism evidence="1 2">
    <name type="scientific">Rotaria sordida</name>
    <dbReference type="NCBI Taxonomy" id="392033"/>
    <lineage>
        <taxon>Eukaryota</taxon>
        <taxon>Metazoa</taxon>
        <taxon>Spiralia</taxon>
        <taxon>Gnathifera</taxon>
        <taxon>Rotifera</taxon>
        <taxon>Eurotatoria</taxon>
        <taxon>Bdelloidea</taxon>
        <taxon>Philodinida</taxon>
        <taxon>Philodinidae</taxon>
        <taxon>Rotaria</taxon>
    </lineage>
</organism>